<dbReference type="AlphaFoldDB" id="A0A9D4D195"/>
<evidence type="ECO:0000256" key="6">
    <source>
        <dbReference type="SAM" id="Phobius"/>
    </source>
</evidence>
<dbReference type="SUPFAM" id="SSF49785">
    <property type="entry name" value="Galactose-binding domain-like"/>
    <property type="match status" value="1"/>
</dbReference>
<dbReference type="InterPro" id="IPR002884">
    <property type="entry name" value="P_dom"/>
</dbReference>
<dbReference type="Pfam" id="PF01483">
    <property type="entry name" value="P_proprotein"/>
    <property type="match status" value="1"/>
</dbReference>
<keyword evidence="4 5" id="KW-0720">Serine protease</keyword>
<dbReference type="InterPro" id="IPR000209">
    <property type="entry name" value="Peptidase_S8/S53_dom"/>
</dbReference>
<feature type="chain" id="PRO_5039653487" description="P/Homo B domain-containing protein" evidence="7">
    <location>
        <begin position="22"/>
        <end position="631"/>
    </location>
</feature>
<evidence type="ECO:0000256" key="7">
    <source>
        <dbReference type="SAM" id="SignalP"/>
    </source>
</evidence>
<feature type="active site" description="Charge relay system" evidence="5">
    <location>
        <position position="145"/>
    </location>
</feature>
<dbReference type="EMBL" id="JAIWYP010000011">
    <property type="protein sequence ID" value="KAH3735498.1"/>
    <property type="molecule type" value="Genomic_DNA"/>
</dbReference>
<feature type="domain" description="P/Homo B" evidence="8">
    <location>
        <begin position="421"/>
        <end position="569"/>
    </location>
</feature>
<comment type="similarity">
    <text evidence="5">Belongs to the peptidase S8 family.</text>
</comment>
<evidence type="ECO:0000313" key="10">
    <source>
        <dbReference type="Proteomes" id="UP000828390"/>
    </source>
</evidence>
<dbReference type="GO" id="GO:0004252">
    <property type="term" value="F:serine-type endopeptidase activity"/>
    <property type="evidence" value="ECO:0007669"/>
    <property type="project" value="UniProtKB-UniRule"/>
</dbReference>
<keyword evidence="6" id="KW-0472">Membrane</keyword>
<keyword evidence="3 5" id="KW-0378">Hydrolase</keyword>
<dbReference type="PRINTS" id="PR00723">
    <property type="entry name" value="SUBTILISIN"/>
</dbReference>
<dbReference type="PROSITE" id="PS00136">
    <property type="entry name" value="SUBTILASE_ASP"/>
    <property type="match status" value="1"/>
</dbReference>
<dbReference type="PROSITE" id="PS51829">
    <property type="entry name" value="P_HOMO_B"/>
    <property type="match status" value="1"/>
</dbReference>
<dbReference type="Gene3D" id="3.40.50.200">
    <property type="entry name" value="Peptidase S8/S53 domain"/>
    <property type="match status" value="1"/>
</dbReference>
<keyword evidence="6" id="KW-0812">Transmembrane</keyword>
<keyword evidence="6" id="KW-1133">Transmembrane helix</keyword>
<feature type="signal peptide" evidence="7">
    <location>
        <begin position="1"/>
        <end position="21"/>
    </location>
</feature>
<keyword evidence="7" id="KW-0732">Signal</keyword>
<dbReference type="GO" id="GO:0016485">
    <property type="term" value="P:protein processing"/>
    <property type="evidence" value="ECO:0007669"/>
    <property type="project" value="TreeGrafter"/>
</dbReference>
<protein>
    <recommendedName>
        <fullName evidence="8">P/Homo B domain-containing protein</fullName>
    </recommendedName>
</protein>
<evidence type="ECO:0000256" key="1">
    <source>
        <dbReference type="ARBA" id="ARBA00022670"/>
    </source>
</evidence>
<reference evidence="9" key="2">
    <citation type="submission" date="2020-11" db="EMBL/GenBank/DDBJ databases">
        <authorList>
            <person name="McCartney M.A."/>
            <person name="Auch B."/>
            <person name="Kono T."/>
            <person name="Mallez S."/>
            <person name="Becker A."/>
            <person name="Gohl D.M."/>
            <person name="Silverstein K.A.T."/>
            <person name="Koren S."/>
            <person name="Bechman K.B."/>
            <person name="Herman A."/>
            <person name="Abrahante J.E."/>
            <person name="Garbe J."/>
        </authorList>
    </citation>
    <scope>NUCLEOTIDE SEQUENCE</scope>
    <source>
        <strain evidence="9">Duluth1</strain>
        <tissue evidence="9">Whole animal</tissue>
    </source>
</reference>
<dbReference type="GO" id="GO:0012505">
    <property type="term" value="C:endomembrane system"/>
    <property type="evidence" value="ECO:0007669"/>
    <property type="project" value="UniProtKB-ARBA"/>
</dbReference>
<evidence type="ECO:0000259" key="8">
    <source>
        <dbReference type="PROSITE" id="PS51829"/>
    </source>
</evidence>
<feature type="active site" description="Charge relay system" evidence="5">
    <location>
        <position position="181"/>
    </location>
</feature>
<reference evidence="9" key="1">
    <citation type="journal article" date="2019" name="bioRxiv">
        <title>The Genome of the Zebra Mussel, Dreissena polymorpha: A Resource for Invasive Species Research.</title>
        <authorList>
            <person name="McCartney M.A."/>
            <person name="Auch B."/>
            <person name="Kono T."/>
            <person name="Mallez S."/>
            <person name="Zhang Y."/>
            <person name="Obille A."/>
            <person name="Becker A."/>
            <person name="Abrahante J.E."/>
            <person name="Garbe J."/>
            <person name="Badalamenti J.P."/>
            <person name="Herman A."/>
            <person name="Mangelson H."/>
            <person name="Liachko I."/>
            <person name="Sullivan S."/>
            <person name="Sone E.D."/>
            <person name="Koren S."/>
            <person name="Silverstein K.A.T."/>
            <person name="Beckman K.B."/>
            <person name="Gohl D.M."/>
        </authorList>
    </citation>
    <scope>NUCLEOTIDE SEQUENCE</scope>
    <source>
        <strain evidence="9">Duluth1</strain>
        <tissue evidence="9">Whole animal</tissue>
    </source>
</reference>
<evidence type="ECO:0000256" key="2">
    <source>
        <dbReference type="ARBA" id="ARBA00022685"/>
    </source>
</evidence>
<feature type="transmembrane region" description="Helical" evidence="6">
    <location>
        <begin position="580"/>
        <end position="600"/>
    </location>
</feature>
<accession>A0A9D4D195</accession>
<evidence type="ECO:0000256" key="4">
    <source>
        <dbReference type="ARBA" id="ARBA00022825"/>
    </source>
</evidence>
<dbReference type="InterPro" id="IPR008979">
    <property type="entry name" value="Galactose-bd-like_sf"/>
</dbReference>
<evidence type="ECO:0000313" key="9">
    <source>
        <dbReference type="EMBL" id="KAH3735498.1"/>
    </source>
</evidence>
<dbReference type="Gene3D" id="2.60.120.260">
    <property type="entry name" value="Galactose-binding domain-like"/>
    <property type="match status" value="1"/>
</dbReference>
<keyword evidence="10" id="KW-1185">Reference proteome</keyword>
<name>A0A9D4D195_DREPO</name>
<dbReference type="InterPro" id="IPR023827">
    <property type="entry name" value="Peptidase_S8_Asp-AS"/>
</dbReference>
<dbReference type="PROSITE" id="PS51892">
    <property type="entry name" value="SUBTILASE"/>
    <property type="match status" value="1"/>
</dbReference>
<dbReference type="GO" id="GO:0005737">
    <property type="term" value="C:cytoplasm"/>
    <property type="evidence" value="ECO:0007669"/>
    <property type="project" value="UniProtKB-ARBA"/>
</dbReference>
<sequence>MIPKEIIVLLLMLCCCNVSDSDMVKLIVKVKDEFRGHVDTVMNYFGFKFYRQIIEGIYTYANENPDNCTDNNIRHVHLLLDGKVDYIERSRNLYTTVSPIEGMRLHYEDPVEAPSTNGKECAQRYVDIQDHWKHTGRGVVVAIVDSGIDDRDPVIRTKISKILSYNFVNDFRSHTPPFSSHGTFVANLIAGEHEPDDTSPSCDCGISPDVTFADLKVGSLVATTQQHFLMVDGEILSRGLAARQDIIDIYCNTWELGPASVDVQSYTVDILQKGFHNGRKGKGNIFVFPSENPGHGIANKYTITVGWIESEVTQHSNRVPNAATLVSVFTKSNTSSSTLSKQDQFKATRTQRLDKSSTATALLSGILALALQANPSLTARDVKHLLVESASQKGLLETQDFKQNHAGYRYHKFLGFGYPDVNRMLELANTWKDLAKLQSFTIKGGSSWLKSSERHIKIGCEDSEQCNHRLEQLQVKIQTDLPNSSQGNIVSIIATSPKRTSSILFEQTYIPGDIQERETVQMVFLTNHFWGEDPVGLWTIKLVTYSEDTVSSRYYVDVLEIAFDATGSDCRLTEIRKSELPLILFFAICIICIAILCLWCNKIWKKAGKSSLNITKRDGTSQEQEEMMKNR</sequence>
<dbReference type="SUPFAM" id="SSF52743">
    <property type="entry name" value="Subtilisin-like"/>
    <property type="match status" value="1"/>
</dbReference>
<dbReference type="GO" id="GO:0016020">
    <property type="term" value="C:membrane"/>
    <property type="evidence" value="ECO:0007669"/>
    <property type="project" value="TreeGrafter"/>
</dbReference>
<dbReference type="OrthoDB" id="300641at2759"/>
<evidence type="ECO:0000256" key="3">
    <source>
        <dbReference type="ARBA" id="ARBA00022801"/>
    </source>
</evidence>
<dbReference type="PANTHER" id="PTHR42884">
    <property type="entry name" value="PROPROTEIN CONVERTASE SUBTILISIN/KEXIN-RELATED"/>
    <property type="match status" value="1"/>
</dbReference>
<organism evidence="9 10">
    <name type="scientific">Dreissena polymorpha</name>
    <name type="common">Zebra mussel</name>
    <name type="synonym">Mytilus polymorpha</name>
    <dbReference type="NCBI Taxonomy" id="45954"/>
    <lineage>
        <taxon>Eukaryota</taxon>
        <taxon>Metazoa</taxon>
        <taxon>Spiralia</taxon>
        <taxon>Lophotrochozoa</taxon>
        <taxon>Mollusca</taxon>
        <taxon>Bivalvia</taxon>
        <taxon>Autobranchia</taxon>
        <taxon>Heteroconchia</taxon>
        <taxon>Euheterodonta</taxon>
        <taxon>Imparidentia</taxon>
        <taxon>Neoheterodontei</taxon>
        <taxon>Myida</taxon>
        <taxon>Dreissenoidea</taxon>
        <taxon>Dreissenidae</taxon>
        <taxon>Dreissena</taxon>
    </lineage>
</organism>
<feature type="active site" description="Charge relay system" evidence="5">
    <location>
        <position position="357"/>
    </location>
</feature>
<gene>
    <name evidence="9" type="ORF">DPMN_042031</name>
</gene>
<dbReference type="PANTHER" id="PTHR42884:SF14">
    <property type="entry name" value="NEUROENDOCRINE CONVERTASE 1"/>
    <property type="match status" value="1"/>
</dbReference>
<evidence type="ECO:0000256" key="5">
    <source>
        <dbReference type="PROSITE-ProRule" id="PRU01240"/>
    </source>
</evidence>
<keyword evidence="2" id="KW-0165">Cleavage on pair of basic residues</keyword>
<dbReference type="Proteomes" id="UP000828390">
    <property type="component" value="Unassembled WGS sequence"/>
</dbReference>
<proteinExistence type="inferred from homology"/>
<dbReference type="InterPro" id="IPR036852">
    <property type="entry name" value="Peptidase_S8/S53_dom_sf"/>
</dbReference>
<dbReference type="Pfam" id="PF00082">
    <property type="entry name" value="Peptidase_S8"/>
    <property type="match status" value="1"/>
</dbReference>
<dbReference type="InterPro" id="IPR015500">
    <property type="entry name" value="Peptidase_S8_subtilisin-rel"/>
</dbReference>
<keyword evidence="1 5" id="KW-0645">Protease</keyword>
<comment type="caution">
    <text evidence="9">The sequence shown here is derived from an EMBL/GenBank/DDBJ whole genome shotgun (WGS) entry which is preliminary data.</text>
</comment>